<keyword evidence="2" id="KW-0812">Transmembrane</keyword>
<evidence type="ECO:0000313" key="3">
    <source>
        <dbReference type="EMBL" id="MFC6714953.1"/>
    </source>
</evidence>
<feature type="transmembrane region" description="Helical" evidence="2">
    <location>
        <begin position="50"/>
        <end position="77"/>
    </location>
</feature>
<dbReference type="Proteomes" id="UP001596356">
    <property type="component" value="Unassembled WGS sequence"/>
</dbReference>
<evidence type="ECO:0000313" key="4">
    <source>
        <dbReference type="Proteomes" id="UP001596356"/>
    </source>
</evidence>
<sequence length="133" mass="14292">MFRNRVFAVCYWLITIALAVAGGVWGASLLGSQSPEFHDDGNGVVASSASHVLFEVLGGVLGAAIVLAIASLIWFFLWWRARQDGLIADQDDDDYDLSLDDVDDMMVDEDSSDEVYDVEEESSASPGDGAGRG</sequence>
<name>A0ABW2AVY9_9MICO</name>
<keyword evidence="4" id="KW-1185">Reference proteome</keyword>
<dbReference type="RefSeq" id="WP_377823704.1">
    <property type="nucleotide sequence ID" value="NZ_JBHSWJ010000002.1"/>
</dbReference>
<feature type="region of interest" description="Disordered" evidence="1">
    <location>
        <begin position="110"/>
        <end position="133"/>
    </location>
</feature>
<organism evidence="3 4">
    <name type="scientific">Branchiibius cervicis</name>
    <dbReference type="NCBI Taxonomy" id="908252"/>
    <lineage>
        <taxon>Bacteria</taxon>
        <taxon>Bacillati</taxon>
        <taxon>Actinomycetota</taxon>
        <taxon>Actinomycetes</taxon>
        <taxon>Micrococcales</taxon>
        <taxon>Dermacoccaceae</taxon>
        <taxon>Branchiibius</taxon>
    </lineage>
</organism>
<reference evidence="4" key="1">
    <citation type="journal article" date="2019" name="Int. J. Syst. Evol. Microbiol.">
        <title>The Global Catalogue of Microorganisms (GCM) 10K type strain sequencing project: providing services to taxonomists for standard genome sequencing and annotation.</title>
        <authorList>
            <consortium name="The Broad Institute Genomics Platform"/>
            <consortium name="The Broad Institute Genome Sequencing Center for Infectious Disease"/>
            <person name="Wu L."/>
            <person name="Ma J."/>
        </authorList>
    </citation>
    <scope>NUCLEOTIDE SEQUENCE [LARGE SCALE GENOMIC DNA]</scope>
    <source>
        <strain evidence="4">NBRC 106593</strain>
    </source>
</reference>
<protein>
    <submittedName>
        <fullName evidence="3">Uncharacterized protein</fullName>
    </submittedName>
</protein>
<evidence type="ECO:0000256" key="1">
    <source>
        <dbReference type="SAM" id="MobiDB-lite"/>
    </source>
</evidence>
<feature type="compositionally biased region" description="Acidic residues" evidence="1">
    <location>
        <begin position="110"/>
        <end position="122"/>
    </location>
</feature>
<proteinExistence type="predicted"/>
<keyword evidence="2" id="KW-0472">Membrane</keyword>
<gene>
    <name evidence="3" type="ORF">ACFQBT_14495</name>
</gene>
<comment type="caution">
    <text evidence="3">The sequence shown here is derived from an EMBL/GenBank/DDBJ whole genome shotgun (WGS) entry which is preliminary data.</text>
</comment>
<dbReference type="EMBL" id="JBHSWJ010000002">
    <property type="protein sequence ID" value="MFC6714953.1"/>
    <property type="molecule type" value="Genomic_DNA"/>
</dbReference>
<accession>A0ABW2AVY9</accession>
<evidence type="ECO:0000256" key="2">
    <source>
        <dbReference type="SAM" id="Phobius"/>
    </source>
</evidence>
<keyword evidence="2" id="KW-1133">Transmembrane helix</keyword>